<organism evidence="5 6">
    <name type="scientific">Pseudoxanthomonas gei</name>
    <dbReference type="NCBI Taxonomy" id="1383030"/>
    <lineage>
        <taxon>Bacteria</taxon>
        <taxon>Pseudomonadati</taxon>
        <taxon>Pseudomonadota</taxon>
        <taxon>Gammaproteobacteria</taxon>
        <taxon>Lysobacterales</taxon>
        <taxon>Lysobacteraceae</taxon>
        <taxon>Pseudoxanthomonas</taxon>
    </lineage>
</organism>
<feature type="region of interest" description="Disordered" evidence="2">
    <location>
        <begin position="413"/>
        <end position="562"/>
    </location>
</feature>
<reference evidence="5 6" key="1">
    <citation type="submission" date="2018-07" db="EMBL/GenBank/DDBJ databases">
        <title>Whole genome Sequencing of Pseudoxanthomonas gei KCTC 32298 (T).</title>
        <authorList>
            <person name="Kumar S."/>
            <person name="Bansal K."/>
            <person name="Kaur A."/>
            <person name="Patil P."/>
            <person name="Sharma S."/>
            <person name="Patil P.B."/>
        </authorList>
    </citation>
    <scope>NUCLEOTIDE SEQUENCE [LARGE SCALE GENOMIC DNA]</scope>
    <source>
        <strain evidence="5 6">KCTC 32298</strain>
    </source>
</reference>
<evidence type="ECO:0000256" key="1">
    <source>
        <dbReference type="PROSITE-ProRule" id="PRU00339"/>
    </source>
</evidence>
<dbReference type="SMART" id="SM00028">
    <property type="entry name" value="TPR"/>
    <property type="match status" value="1"/>
</dbReference>
<feature type="transmembrane region" description="Helical" evidence="3">
    <location>
        <begin position="12"/>
        <end position="29"/>
    </location>
</feature>
<dbReference type="Proteomes" id="UP001429354">
    <property type="component" value="Unassembled WGS sequence"/>
</dbReference>
<feature type="compositionally biased region" description="Low complexity" evidence="2">
    <location>
        <begin position="514"/>
        <end position="527"/>
    </location>
</feature>
<dbReference type="InterPro" id="IPR002035">
    <property type="entry name" value="VWF_A"/>
</dbReference>
<dbReference type="PROSITE" id="PS50005">
    <property type="entry name" value="TPR"/>
    <property type="match status" value="1"/>
</dbReference>
<dbReference type="InterPro" id="IPR050768">
    <property type="entry name" value="UPF0353/GerABKA_families"/>
</dbReference>
<dbReference type="InterPro" id="IPR019734">
    <property type="entry name" value="TPR_rpt"/>
</dbReference>
<dbReference type="RefSeq" id="WP_162348563.1">
    <property type="nucleotide sequence ID" value="NZ_QOVG01000002.1"/>
</dbReference>
<feature type="transmembrane region" description="Helical" evidence="3">
    <location>
        <begin position="62"/>
        <end position="82"/>
    </location>
</feature>
<dbReference type="Pfam" id="PF00515">
    <property type="entry name" value="TPR_1"/>
    <property type="match status" value="1"/>
</dbReference>
<evidence type="ECO:0000313" key="5">
    <source>
        <dbReference type="EMBL" id="NDK37999.1"/>
    </source>
</evidence>
<accession>A0ABX0A8Z8</accession>
<dbReference type="SUPFAM" id="SSF53300">
    <property type="entry name" value="vWA-like"/>
    <property type="match status" value="1"/>
</dbReference>
<keyword evidence="3" id="KW-0812">Transmembrane</keyword>
<feature type="compositionally biased region" description="Basic and acidic residues" evidence="2">
    <location>
        <begin position="413"/>
        <end position="441"/>
    </location>
</feature>
<dbReference type="SMART" id="SM00327">
    <property type="entry name" value="VWA"/>
    <property type="match status" value="1"/>
</dbReference>
<dbReference type="PANTHER" id="PTHR22550:SF14">
    <property type="entry name" value="VWFA DOMAIN-CONTAINING PROTEIN"/>
    <property type="match status" value="1"/>
</dbReference>
<dbReference type="EMBL" id="QOVG01000002">
    <property type="protein sequence ID" value="NDK37999.1"/>
    <property type="molecule type" value="Genomic_DNA"/>
</dbReference>
<keyword evidence="6" id="KW-1185">Reference proteome</keyword>
<gene>
    <name evidence="5" type="ORF">DT603_03990</name>
</gene>
<evidence type="ECO:0000313" key="6">
    <source>
        <dbReference type="Proteomes" id="UP001429354"/>
    </source>
</evidence>
<proteinExistence type="predicted"/>
<dbReference type="Gene3D" id="1.25.40.10">
    <property type="entry name" value="Tetratricopeptide repeat domain"/>
    <property type="match status" value="1"/>
</dbReference>
<feature type="compositionally biased region" description="Basic and acidic residues" evidence="2">
    <location>
        <begin position="540"/>
        <end position="557"/>
    </location>
</feature>
<evidence type="ECO:0000256" key="2">
    <source>
        <dbReference type="SAM" id="MobiDB-lite"/>
    </source>
</evidence>
<protein>
    <submittedName>
        <fullName evidence="5">VWA domain-containing protein</fullName>
    </submittedName>
</protein>
<comment type="caution">
    <text evidence="5">The sequence shown here is derived from an EMBL/GenBank/DDBJ whole genome shotgun (WGS) entry which is preliminary data.</text>
</comment>
<keyword evidence="3" id="KW-0472">Membrane</keyword>
<feature type="domain" description="VWFA" evidence="4">
    <location>
        <begin position="93"/>
        <end position="275"/>
    </location>
</feature>
<keyword evidence="1" id="KW-0802">TPR repeat</keyword>
<evidence type="ECO:0000256" key="3">
    <source>
        <dbReference type="SAM" id="Phobius"/>
    </source>
</evidence>
<dbReference type="SUPFAM" id="SSF48452">
    <property type="entry name" value="TPR-like"/>
    <property type="match status" value="1"/>
</dbReference>
<dbReference type="PANTHER" id="PTHR22550">
    <property type="entry name" value="SPORE GERMINATION PROTEIN"/>
    <property type="match status" value="1"/>
</dbReference>
<dbReference type="InterPro" id="IPR011990">
    <property type="entry name" value="TPR-like_helical_dom_sf"/>
</dbReference>
<dbReference type="Pfam" id="PF13519">
    <property type="entry name" value="VWA_2"/>
    <property type="match status" value="1"/>
</dbReference>
<name>A0ABX0A8Z8_9GAMM</name>
<feature type="compositionally biased region" description="Low complexity" evidence="2">
    <location>
        <begin position="483"/>
        <end position="507"/>
    </location>
</feature>
<evidence type="ECO:0000259" key="4">
    <source>
        <dbReference type="SMART" id="SM00327"/>
    </source>
</evidence>
<dbReference type="InterPro" id="IPR036465">
    <property type="entry name" value="vWFA_dom_sf"/>
</dbReference>
<dbReference type="PROSITE" id="PS50293">
    <property type="entry name" value="TPR_REGION"/>
    <property type="match status" value="1"/>
</dbReference>
<sequence>MSAWWDTLHFLRPQWLSALLALPVLWSFWRMRRRRQHAWRDVVDAHLLPHLLETGGAATRSLAWIGALGYLLAVLALAGPSWRQGEQPLWQSQAPLVIAFDLSSSMTAPDLPPSRLLQARSKVATLLRERAGGQVGLVAYAGEAFTVAPLTDDAANVALFLDALEPAVMPVDGQQVDKAIAWSARLLQQAGFQRGDILVLADHADAAALAAAADASRQGFRVAALGTGTAAGAPYRDAEGRILHARLDAASLAALGTAGGGGYQSLSAGEGDLRALGVLDPAQADGAAQRGEQGLAWLDEGYWLLPLLMLLALFAFRRGGAFAAILLCAAMPLAMPAHAAEGNLWQRADQIQHQRIAQGADAYRKGDFAAAEKSFTGIEQADAYYNQGNALAKQGRYDEAIAAYDQALKRQPKMEDAIENRKVVDAARKRKNNEGKNKKDGQGNQQKQEPSGNKGQGSPQAGKEAEQPANQGKQPAPQPGPPKQEAGAGPSPQQKAADAKAQQAADAAQRERMAQAMEKAGQGKPAAGKPPGPARAETAQQREQRQAVEAWLRRVPDEPGGLLKTKFRLEYERRQKEGP</sequence>
<dbReference type="Gene3D" id="3.40.50.410">
    <property type="entry name" value="von Willebrand factor, type A domain"/>
    <property type="match status" value="1"/>
</dbReference>
<feature type="compositionally biased region" description="Polar residues" evidence="2">
    <location>
        <begin position="450"/>
        <end position="459"/>
    </location>
</feature>
<keyword evidence="3" id="KW-1133">Transmembrane helix</keyword>
<feature type="repeat" description="TPR" evidence="1">
    <location>
        <begin position="381"/>
        <end position="414"/>
    </location>
</feature>